<dbReference type="PANTHER" id="PTHR12219:SF8">
    <property type="entry name" value="NADH DEHYDROGENASE [UBIQUINONE] IRON-SULFUR PROTEIN 4, MITOCHONDRIAL"/>
    <property type="match status" value="1"/>
</dbReference>
<reference evidence="11" key="1">
    <citation type="submission" date="2021-01" db="EMBL/GenBank/DDBJ databases">
        <authorList>
            <person name="Corre E."/>
            <person name="Pelletier E."/>
            <person name="Niang G."/>
            <person name="Scheremetjew M."/>
            <person name="Finn R."/>
            <person name="Kale V."/>
            <person name="Holt S."/>
            <person name="Cochrane G."/>
            <person name="Meng A."/>
            <person name="Brown T."/>
            <person name="Cohen L."/>
        </authorList>
    </citation>
    <scope>NUCLEOTIDE SEQUENCE</scope>
    <source>
        <strain evidence="11">CCMP125</strain>
    </source>
</reference>
<evidence type="ECO:0000256" key="9">
    <source>
        <dbReference type="RuleBase" id="RU367010"/>
    </source>
</evidence>
<dbReference type="EMBL" id="HBHT01000066">
    <property type="protein sequence ID" value="CAD9939164.1"/>
    <property type="molecule type" value="Transcribed_RNA"/>
</dbReference>
<evidence type="ECO:0000256" key="4">
    <source>
        <dbReference type="ARBA" id="ARBA00022792"/>
    </source>
</evidence>
<keyword evidence="2 9" id="KW-0813">Transport</keyword>
<evidence type="ECO:0000256" key="1">
    <source>
        <dbReference type="ARBA" id="ARBA00005882"/>
    </source>
</evidence>
<dbReference type="InterPro" id="IPR038532">
    <property type="entry name" value="NDUFS4-like_sf"/>
</dbReference>
<evidence type="ECO:0000256" key="10">
    <source>
        <dbReference type="SAM" id="MobiDB-lite"/>
    </source>
</evidence>
<accession>A0A7S2V6R9</accession>
<dbReference type="Pfam" id="PF04800">
    <property type="entry name" value="NDUS4"/>
    <property type="match status" value="1"/>
</dbReference>
<evidence type="ECO:0000256" key="8">
    <source>
        <dbReference type="ARBA" id="ARBA00023136"/>
    </source>
</evidence>
<feature type="region of interest" description="Disordered" evidence="10">
    <location>
        <begin position="245"/>
        <end position="268"/>
    </location>
</feature>
<gene>
    <name evidence="11" type="ORF">APAL1065_LOCUS44</name>
</gene>
<keyword evidence="8 9" id="KW-0472">Membrane</keyword>
<name>A0A7S2V6R9_9STRA</name>
<dbReference type="Gene3D" id="3.30.160.190">
    <property type="entry name" value="atu1810 like domain"/>
    <property type="match status" value="1"/>
</dbReference>
<comment type="function">
    <text evidence="9">Accessory subunit of the mitochondrial membrane respiratory chain NADH dehydrogenase (Complex I), that is believed not to be involved in catalysis. Complex I functions in the transfer of electrons from NADH to the respiratory chain. The immediate electron acceptor for the enzyme is believed to be ubiquinone.</text>
</comment>
<evidence type="ECO:0000256" key="5">
    <source>
        <dbReference type="ARBA" id="ARBA00022946"/>
    </source>
</evidence>
<comment type="subcellular location">
    <subcellularLocation>
        <location evidence="9">Mitochondrion inner membrane</location>
        <topology evidence="9">Peripheral membrane protein</topology>
        <orientation evidence="9">Matrix side</orientation>
    </subcellularLocation>
</comment>
<evidence type="ECO:0000256" key="7">
    <source>
        <dbReference type="ARBA" id="ARBA00023128"/>
    </source>
</evidence>
<evidence type="ECO:0000256" key="6">
    <source>
        <dbReference type="ARBA" id="ARBA00022982"/>
    </source>
</evidence>
<dbReference type="InterPro" id="IPR006885">
    <property type="entry name" value="NADH_UbQ_FeS_4_mit-like"/>
</dbReference>
<evidence type="ECO:0000313" key="11">
    <source>
        <dbReference type="EMBL" id="CAD9939164.1"/>
    </source>
</evidence>
<feature type="compositionally biased region" description="Basic and acidic residues" evidence="10">
    <location>
        <begin position="245"/>
        <end position="256"/>
    </location>
</feature>
<keyword evidence="7 9" id="KW-0496">Mitochondrion</keyword>
<comment type="similarity">
    <text evidence="1 9">Belongs to the complex I NDUFS4 subunit family.</text>
</comment>
<keyword evidence="5 9" id="KW-0809">Transit peptide</keyword>
<dbReference type="GO" id="GO:0005743">
    <property type="term" value="C:mitochondrial inner membrane"/>
    <property type="evidence" value="ECO:0007669"/>
    <property type="project" value="UniProtKB-SubCell"/>
</dbReference>
<proteinExistence type="inferred from homology"/>
<protein>
    <recommendedName>
        <fullName evidence="9">NADH dehydrogenase [ubiquinone] iron-sulfur protein 4, mitochondrial</fullName>
    </recommendedName>
</protein>
<keyword evidence="6 9" id="KW-0249">Electron transport</keyword>
<organism evidence="11">
    <name type="scientific">Entomoneis paludosa</name>
    <dbReference type="NCBI Taxonomy" id="265537"/>
    <lineage>
        <taxon>Eukaryota</taxon>
        <taxon>Sar</taxon>
        <taxon>Stramenopiles</taxon>
        <taxon>Ochrophyta</taxon>
        <taxon>Bacillariophyta</taxon>
        <taxon>Bacillariophyceae</taxon>
        <taxon>Bacillariophycidae</taxon>
        <taxon>Entomoneidaceae</taxon>
        <taxon>Entomoneis</taxon>
    </lineage>
</organism>
<dbReference type="AlphaFoldDB" id="A0A7S2V6R9"/>
<keyword evidence="4 9" id="KW-0999">Mitochondrion inner membrane</keyword>
<evidence type="ECO:0000256" key="2">
    <source>
        <dbReference type="ARBA" id="ARBA00022448"/>
    </source>
</evidence>
<evidence type="ECO:0000256" key="3">
    <source>
        <dbReference type="ARBA" id="ARBA00022660"/>
    </source>
</evidence>
<dbReference type="GO" id="GO:0022900">
    <property type="term" value="P:electron transport chain"/>
    <property type="evidence" value="ECO:0007669"/>
    <property type="project" value="InterPro"/>
</dbReference>
<dbReference type="PANTHER" id="PTHR12219">
    <property type="entry name" value="NADH-UBIQUINONE OXIDOREDUCTASE"/>
    <property type="match status" value="1"/>
</dbReference>
<keyword evidence="3 9" id="KW-0679">Respiratory chain</keyword>
<sequence length="268" mass="30294">MLTSRSVLRAVAARRLTPSSSARWLSTKAPATKEKVEEEVTLPPALDRNLSSIGKNMARIRKSDKYQISGPIGEDWMPAPPLPEEPAELALVDAADVDHRRHKDGTVRTVVIRQEDVNPRQAPLNPESTWRIAMYEDGIMAEETWTNPLMGWTSSSDPYQCEVPLTFTNALDAVDFAKKQGWDYVVTEPVRREQRQDEATYQDNFLPQAVAKQVKMEGSACKQWERKSAGTSHYFRPLKYHGDGTVRQHGLDREAPTAKAPEGYYKLR</sequence>